<dbReference type="InterPro" id="IPR017703">
    <property type="entry name" value="YgfZ/GCV_T_CS"/>
</dbReference>
<evidence type="ECO:0000313" key="6">
    <source>
        <dbReference type="Proteomes" id="UP001341840"/>
    </source>
</evidence>
<keyword evidence="6" id="KW-1185">Reference proteome</keyword>
<dbReference type="PANTHER" id="PTHR22602">
    <property type="entry name" value="TRANSFERASE CAF17, MITOCHONDRIAL-RELATED"/>
    <property type="match status" value="1"/>
</dbReference>
<evidence type="ECO:0000256" key="3">
    <source>
        <dbReference type="ARBA" id="ARBA00023128"/>
    </source>
</evidence>
<name>A0ABU6VT45_9FABA</name>
<protein>
    <recommendedName>
        <fullName evidence="4">CAF17 C-terminal domain-containing protein</fullName>
    </recommendedName>
</protein>
<dbReference type="SUPFAM" id="SSF103025">
    <property type="entry name" value="Folate-binding domain"/>
    <property type="match status" value="1"/>
</dbReference>
<dbReference type="EMBL" id="JASCZI010151972">
    <property type="protein sequence ID" value="MED6175038.1"/>
    <property type="molecule type" value="Genomic_DNA"/>
</dbReference>
<evidence type="ECO:0000313" key="5">
    <source>
        <dbReference type="EMBL" id="MED6175038.1"/>
    </source>
</evidence>
<feature type="domain" description="CAF17 C-terminal" evidence="4">
    <location>
        <begin position="180"/>
        <end position="236"/>
    </location>
</feature>
<keyword evidence="3" id="KW-0496">Mitochondrion</keyword>
<dbReference type="Proteomes" id="UP001341840">
    <property type="component" value="Unassembled WGS sequence"/>
</dbReference>
<reference evidence="5 6" key="1">
    <citation type="journal article" date="2023" name="Plants (Basel)">
        <title>Bridging the Gap: Combining Genomics and Transcriptomics Approaches to Understand Stylosanthes scabra, an Orphan Legume from the Brazilian Caatinga.</title>
        <authorList>
            <person name="Ferreira-Neto J.R.C."/>
            <person name="da Silva M.D."/>
            <person name="Binneck E."/>
            <person name="de Melo N.F."/>
            <person name="da Silva R.H."/>
            <person name="de Melo A.L.T.M."/>
            <person name="Pandolfi V."/>
            <person name="Bustamante F.O."/>
            <person name="Brasileiro-Vidal A.C."/>
            <person name="Benko-Iseppon A.M."/>
        </authorList>
    </citation>
    <scope>NUCLEOTIDE SEQUENCE [LARGE SCALE GENOMIC DNA]</scope>
    <source>
        <tissue evidence="5">Leaves</tissue>
    </source>
</reference>
<gene>
    <name evidence="5" type="ORF">PIB30_074780</name>
</gene>
<keyword evidence="2" id="KW-0809">Transit peptide</keyword>
<comment type="caution">
    <text evidence="5">The sequence shown here is derived from an EMBL/GenBank/DDBJ whole genome shotgun (WGS) entry which is preliminary data.</text>
</comment>
<dbReference type="InterPro" id="IPR045179">
    <property type="entry name" value="YgfZ/GcvT"/>
</dbReference>
<evidence type="ECO:0000256" key="2">
    <source>
        <dbReference type="ARBA" id="ARBA00022946"/>
    </source>
</evidence>
<accession>A0ABU6VT45</accession>
<organism evidence="5 6">
    <name type="scientific">Stylosanthes scabra</name>
    <dbReference type="NCBI Taxonomy" id="79078"/>
    <lineage>
        <taxon>Eukaryota</taxon>
        <taxon>Viridiplantae</taxon>
        <taxon>Streptophyta</taxon>
        <taxon>Embryophyta</taxon>
        <taxon>Tracheophyta</taxon>
        <taxon>Spermatophyta</taxon>
        <taxon>Magnoliopsida</taxon>
        <taxon>eudicotyledons</taxon>
        <taxon>Gunneridae</taxon>
        <taxon>Pentapetalae</taxon>
        <taxon>rosids</taxon>
        <taxon>fabids</taxon>
        <taxon>Fabales</taxon>
        <taxon>Fabaceae</taxon>
        <taxon>Papilionoideae</taxon>
        <taxon>50 kb inversion clade</taxon>
        <taxon>dalbergioids sensu lato</taxon>
        <taxon>Dalbergieae</taxon>
        <taxon>Pterocarpus clade</taxon>
        <taxon>Stylosanthes</taxon>
    </lineage>
</organism>
<dbReference type="Pfam" id="PF25455">
    <property type="entry name" value="Beta-barrel_CAF17_C"/>
    <property type="match status" value="1"/>
</dbReference>
<comment type="subcellular location">
    <subcellularLocation>
        <location evidence="1">Mitochondrion</location>
    </subcellularLocation>
</comment>
<dbReference type="PANTHER" id="PTHR22602:SF0">
    <property type="entry name" value="TRANSFERASE CAF17, MITOCHONDRIAL-RELATED"/>
    <property type="match status" value="1"/>
</dbReference>
<dbReference type="InterPro" id="IPR057460">
    <property type="entry name" value="CAF17_C"/>
</dbReference>
<dbReference type="NCBIfam" id="TIGR03317">
    <property type="entry name" value="ygfZ_signature"/>
    <property type="match status" value="1"/>
</dbReference>
<dbReference type="InterPro" id="IPR027266">
    <property type="entry name" value="TrmE/GcvT-like"/>
</dbReference>
<sequence>MGMVPNSNQKPLFCIKWPWHHTSNTDANTNTNTCNFEAPWLFTSLRNLSSFSLNFVATATSSQRTKGKMATAETTLIRRRRNKGRLLRHLASGKDATGLRYPSKKWTRAGLVVYSKETDEQNHLSQIIEQGVAEGSSEIPKGETVPLEYNLVGLNAISFDKGCYVGQELIAQTHHGGVIRKRVVPLKFINEVENKVIPGSEVINTASSKKAGTVTTALGCCGLGLLRLDNAFKGPIHYAYKDKRM</sequence>
<evidence type="ECO:0000256" key="1">
    <source>
        <dbReference type="ARBA" id="ARBA00004173"/>
    </source>
</evidence>
<proteinExistence type="predicted"/>
<evidence type="ECO:0000259" key="4">
    <source>
        <dbReference type="Pfam" id="PF25455"/>
    </source>
</evidence>
<dbReference type="Gene3D" id="3.30.1360.120">
    <property type="entry name" value="Probable tRNA modification gtpase trme, domain 1"/>
    <property type="match status" value="1"/>
</dbReference>